<dbReference type="RefSeq" id="WP_214159430.1">
    <property type="nucleotide sequence ID" value="NZ_JAHBAY010000014.1"/>
</dbReference>
<name>A0ABS5TP58_9ACTN</name>
<reference evidence="2 3" key="1">
    <citation type="submission" date="2021-05" db="EMBL/GenBank/DDBJ databases">
        <title>Kineosporia and Streptomyces sp. nov. two new marine actinobacteria isolated from Coral.</title>
        <authorList>
            <person name="Buangrab K."/>
            <person name="Sutthacheep M."/>
            <person name="Yeemin T."/>
            <person name="Harunari E."/>
            <person name="Igarashi Y."/>
            <person name="Kanchanasin P."/>
            <person name="Tanasupawat S."/>
            <person name="Phongsopitanun W."/>
        </authorList>
    </citation>
    <scope>NUCLEOTIDE SEQUENCE [LARGE SCALE GENOMIC DNA]</scope>
    <source>
        <strain evidence="2 3">J2-2</strain>
    </source>
</reference>
<accession>A0ABS5TP58</accession>
<dbReference type="EMBL" id="JAHBAY010000014">
    <property type="protein sequence ID" value="MBT0772890.1"/>
    <property type="molecule type" value="Genomic_DNA"/>
</dbReference>
<proteinExistence type="predicted"/>
<evidence type="ECO:0008006" key="4">
    <source>
        <dbReference type="Google" id="ProtNLM"/>
    </source>
</evidence>
<evidence type="ECO:0000256" key="1">
    <source>
        <dbReference type="SAM" id="MobiDB-lite"/>
    </source>
</evidence>
<keyword evidence="3" id="KW-1185">Reference proteome</keyword>
<feature type="compositionally biased region" description="Pro residues" evidence="1">
    <location>
        <begin position="42"/>
        <end position="57"/>
    </location>
</feature>
<dbReference type="Proteomes" id="UP001197247">
    <property type="component" value="Unassembled WGS sequence"/>
</dbReference>
<feature type="compositionally biased region" description="Basic and acidic residues" evidence="1">
    <location>
        <begin position="90"/>
        <end position="107"/>
    </location>
</feature>
<comment type="caution">
    <text evidence="2">The sequence shown here is derived from an EMBL/GenBank/DDBJ whole genome shotgun (WGS) entry which is preliminary data.</text>
</comment>
<feature type="region of interest" description="Disordered" evidence="1">
    <location>
        <begin position="90"/>
        <end position="114"/>
    </location>
</feature>
<organism evidence="2 3">
    <name type="scientific">Kineosporia corallincola</name>
    <dbReference type="NCBI Taxonomy" id="2835133"/>
    <lineage>
        <taxon>Bacteria</taxon>
        <taxon>Bacillati</taxon>
        <taxon>Actinomycetota</taxon>
        <taxon>Actinomycetes</taxon>
        <taxon>Kineosporiales</taxon>
        <taxon>Kineosporiaceae</taxon>
        <taxon>Kineosporia</taxon>
    </lineage>
</organism>
<feature type="region of interest" description="Disordered" evidence="1">
    <location>
        <begin position="1"/>
        <end position="68"/>
    </location>
</feature>
<evidence type="ECO:0000313" key="3">
    <source>
        <dbReference type="Proteomes" id="UP001197247"/>
    </source>
</evidence>
<sequence length="318" mass="32037">MSTNVPQPTPQPTPQVTPASPEPASQVSPGGAGQAPAGTSSPTPPPASPPGTPPPTTPGRRDGGWPGGRVVAAIAGAVLAALLIVHYTGDRDDDHDGADTRDRDGADHTPTLAADGLSEGRLVISGGTDRLTVVASDLGADLVRAATPEAQRAVPVLRQAQPGEVSVSTVQSDTDGGGGTDLTVRLSRDVRWDIAVDGGTSLLTLDLDEGRVRELDVSQGVSTIRADLPHPDGLLRTRIGGGAGTVHLTVPSGVPARATFSGGAGSADLDGVGHGGLAAGTVLTSPDEADDRPAWESSDRVEVALDSGIGNLDLEHRD</sequence>
<gene>
    <name evidence="2" type="ORF">KIH74_28365</name>
</gene>
<protein>
    <recommendedName>
        <fullName evidence="4">Adhesin domain-containing protein</fullName>
    </recommendedName>
</protein>
<evidence type="ECO:0000313" key="2">
    <source>
        <dbReference type="EMBL" id="MBT0772890.1"/>
    </source>
</evidence>